<dbReference type="SUPFAM" id="SSF48317">
    <property type="entry name" value="Acid phosphatase/Vanadium-dependent haloperoxidase"/>
    <property type="match status" value="1"/>
</dbReference>
<reference evidence="7" key="1">
    <citation type="submission" date="2024-10" db="EMBL/GenBank/DDBJ databases">
        <authorList>
            <person name="Lesea H.P."/>
            <person name="Kuehl J.V."/>
            <person name="Chandonia J.-M."/>
        </authorList>
    </citation>
    <scope>NUCLEOTIDE SEQUENCE</scope>
    <source>
        <strain evidence="7">FW102-FHT14D07</strain>
    </source>
</reference>
<dbReference type="GO" id="GO:0050380">
    <property type="term" value="F:undecaprenyl-diphosphatase activity"/>
    <property type="evidence" value="ECO:0007669"/>
    <property type="project" value="UniProtKB-EC"/>
</dbReference>
<name>A0AB74UT63_9GAMM</name>
<dbReference type="RefSeq" id="WP_395118471.1">
    <property type="nucleotide sequence ID" value="NZ_CP170721.1"/>
</dbReference>
<feature type="transmembrane region" description="Helical" evidence="5">
    <location>
        <begin position="157"/>
        <end position="178"/>
    </location>
</feature>
<dbReference type="Gene3D" id="1.20.144.10">
    <property type="entry name" value="Phosphatidic acid phosphatase type 2/haloperoxidase"/>
    <property type="match status" value="1"/>
</dbReference>
<dbReference type="CDD" id="cd03385">
    <property type="entry name" value="PAP2_BcrC_like"/>
    <property type="match status" value="1"/>
</dbReference>
<feature type="transmembrane region" description="Helical" evidence="5">
    <location>
        <begin position="132"/>
        <end position="151"/>
    </location>
</feature>
<dbReference type="Pfam" id="PF01569">
    <property type="entry name" value="PAP2"/>
    <property type="match status" value="1"/>
</dbReference>
<dbReference type="PANTHER" id="PTHR14969">
    <property type="entry name" value="SPHINGOSINE-1-PHOSPHATE PHOSPHOHYDROLASE"/>
    <property type="match status" value="1"/>
</dbReference>
<comment type="catalytic activity">
    <reaction evidence="3">
        <text>di-trans,octa-cis-undecaprenyl diphosphate + H2O = di-trans,octa-cis-undecaprenyl phosphate + phosphate + H(+)</text>
        <dbReference type="Rhea" id="RHEA:28094"/>
        <dbReference type="ChEBI" id="CHEBI:15377"/>
        <dbReference type="ChEBI" id="CHEBI:15378"/>
        <dbReference type="ChEBI" id="CHEBI:43474"/>
        <dbReference type="ChEBI" id="CHEBI:58405"/>
        <dbReference type="ChEBI" id="CHEBI:60392"/>
        <dbReference type="EC" id="3.6.1.27"/>
    </reaction>
</comment>
<feature type="transmembrane region" description="Helical" evidence="5">
    <location>
        <begin position="107"/>
        <end position="125"/>
    </location>
</feature>
<proteinExistence type="predicted"/>
<evidence type="ECO:0000256" key="1">
    <source>
        <dbReference type="ARBA" id="ARBA00012374"/>
    </source>
</evidence>
<evidence type="ECO:0000313" key="7">
    <source>
        <dbReference type="EMBL" id="XIA19876.1"/>
    </source>
</evidence>
<evidence type="ECO:0000256" key="2">
    <source>
        <dbReference type="ARBA" id="ARBA00032707"/>
    </source>
</evidence>
<gene>
    <name evidence="7" type="ORF">ACFYG5_07045</name>
</gene>
<organism evidence="7">
    <name type="scientific">Rhodanobacter sp. FW102-FHT14D07</name>
    <dbReference type="NCBI Taxonomy" id="3351462"/>
    <lineage>
        <taxon>Bacteria</taxon>
        <taxon>Pseudomonadati</taxon>
        <taxon>Pseudomonadota</taxon>
        <taxon>Gammaproteobacteria</taxon>
        <taxon>Lysobacterales</taxon>
        <taxon>Rhodanobacteraceae</taxon>
        <taxon>Rhodanobacter</taxon>
    </lineage>
</organism>
<evidence type="ECO:0000256" key="3">
    <source>
        <dbReference type="ARBA" id="ARBA00047594"/>
    </source>
</evidence>
<protein>
    <recommendedName>
        <fullName evidence="1">undecaprenyl-diphosphate phosphatase</fullName>
        <ecNumber evidence="1">3.6.1.27</ecNumber>
    </recommendedName>
    <alternativeName>
        <fullName evidence="2">Undecaprenyl pyrophosphate phosphatase</fullName>
    </alternativeName>
</protein>
<dbReference type="InterPro" id="IPR000326">
    <property type="entry name" value="PAP2/HPO"/>
</dbReference>
<dbReference type="InterPro" id="IPR033879">
    <property type="entry name" value="UPP_Pase"/>
</dbReference>
<feature type="transmembrane region" description="Helical" evidence="5">
    <location>
        <begin position="31"/>
        <end position="55"/>
    </location>
</feature>
<keyword evidence="5" id="KW-0472">Membrane</keyword>
<dbReference type="AlphaFoldDB" id="A0AB74UT63"/>
<evidence type="ECO:0000256" key="5">
    <source>
        <dbReference type="SAM" id="Phobius"/>
    </source>
</evidence>
<sequence length="214" mass="23481">MNALPDSNALWESWNVALFQHLHATSSSPHALIAVATVLAEWPLFVAAGVTGWQLLRQRDRLGMVRLIAAGGMALLIEALVSALAFHPRPFAVGFGPAWVTHTANNSMPSTHVTLTLIMAITLAMRRQRWTSLVVVVLATMLAWARVYVGIHWPADMVGAALSAIVSVAVIYGLEWGVTVLMQRRKENAVARLRQEPELPVNTKRSPARQPTER</sequence>
<accession>A0AB74UT63</accession>
<keyword evidence="5" id="KW-0812">Transmembrane</keyword>
<dbReference type="GO" id="GO:0005886">
    <property type="term" value="C:plasma membrane"/>
    <property type="evidence" value="ECO:0007669"/>
    <property type="project" value="InterPro"/>
</dbReference>
<evidence type="ECO:0000259" key="6">
    <source>
        <dbReference type="SMART" id="SM00014"/>
    </source>
</evidence>
<dbReference type="EMBL" id="CP170721">
    <property type="protein sequence ID" value="XIA19876.1"/>
    <property type="molecule type" value="Genomic_DNA"/>
</dbReference>
<dbReference type="PANTHER" id="PTHR14969:SF13">
    <property type="entry name" value="AT30094P"/>
    <property type="match status" value="1"/>
</dbReference>
<dbReference type="InterPro" id="IPR036938">
    <property type="entry name" value="PAP2/HPO_sf"/>
</dbReference>
<dbReference type="SMART" id="SM00014">
    <property type="entry name" value="acidPPc"/>
    <property type="match status" value="1"/>
</dbReference>
<evidence type="ECO:0000256" key="4">
    <source>
        <dbReference type="SAM" id="MobiDB-lite"/>
    </source>
</evidence>
<feature type="domain" description="Phosphatidic acid phosphatase type 2/haloperoxidase" evidence="6">
    <location>
        <begin position="62"/>
        <end position="172"/>
    </location>
</feature>
<feature type="transmembrane region" description="Helical" evidence="5">
    <location>
        <begin position="67"/>
        <end position="87"/>
    </location>
</feature>
<keyword evidence="5" id="KW-1133">Transmembrane helix</keyword>
<dbReference type="EC" id="3.6.1.27" evidence="1"/>
<feature type="region of interest" description="Disordered" evidence="4">
    <location>
        <begin position="194"/>
        <end position="214"/>
    </location>
</feature>